<evidence type="ECO:0000313" key="2">
    <source>
        <dbReference type="EMBL" id="OGG65480.1"/>
    </source>
</evidence>
<dbReference type="STRING" id="1798497.A3D71_00985"/>
<organism evidence="2 3">
    <name type="scientific">Candidatus Kaiserbacteria bacterium RIFCSPHIGHO2_02_FULL_55_20</name>
    <dbReference type="NCBI Taxonomy" id="1798497"/>
    <lineage>
        <taxon>Bacteria</taxon>
        <taxon>Candidatus Kaiseribacteriota</taxon>
    </lineage>
</organism>
<evidence type="ECO:0000256" key="1">
    <source>
        <dbReference type="SAM" id="MobiDB-lite"/>
    </source>
</evidence>
<dbReference type="Proteomes" id="UP000177652">
    <property type="component" value="Unassembled WGS sequence"/>
</dbReference>
<evidence type="ECO:0000313" key="3">
    <source>
        <dbReference type="Proteomes" id="UP000177652"/>
    </source>
</evidence>
<dbReference type="EMBL" id="MFLK01000045">
    <property type="protein sequence ID" value="OGG65480.1"/>
    <property type="molecule type" value="Genomic_DNA"/>
</dbReference>
<feature type="region of interest" description="Disordered" evidence="1">
    <location>
        <begin position="1"/>
        <end position="21"/>
    </location>
</feature>
<accession>A0A1F6DW24</accession>
<comment type="caution">
    <text evidence="2">The sequence shown here is derived from an EMBL/GenBank/DDBJ whole genome shotgun (WGS) entry which is preliminary data.</text>
</comment>
<name>A0A1F6DW24_9BACT</name>
<proteinExistence type="predicted"/>
<sequence length="163" mass="18778">MRSEPRDTDAQRPSDKDSYKRFSDFDAKTLAGDATGEGQRILEICKRYSFQFPAEVPLTRIAAKYVQMREGNALRILPPETFEKFSERSSHIEFRLAREWLDKVYFLQRALDEAFAAGTIDQETVDQVQRDIGILDIEAVFKFLLDEHGVAVKIPRTGTDTNW</sequence>
<protein>
    <submittedName>
        <fullName evidence="2">Uncharacterized protein</fullName>
    </submittedName>
</protein>
<dbReference type="AlphaFoldDB" id="A0A1F6DW24"/>
<gene>
    <name evidence="2" type="ORF">A3D71_00985</name>
</gene>
<reference evidence="2 3" key="1">
    <citation type="journal article" date="2016" name="Nat. Commun.">
        <title>Thousands of microbial genomes shed light on interconnected biogeochemical processes in an aquifer system.</title>
        <authorList>
            <person name="Anantharaman K."/>
            <person name="Brown C.T."/>
            <person name="Hug L.A."/>
            <person name="Sharon I."/>
            <person name="Castelle C.J."/>
            <person name="Probst A.J."/>
            <person name="Thomas B.C."/>
            <person name="Singh A."/>
            <person name="Wilkins M.J."/>
            <person name="Karaoz U."/>
            <person name="Brodie E.L."/>
            <person name="Williams K.H."/>
            <person name="Hubbard S.S."/>
            <person name="Banfield J.F."/>
        </authorList>
    </citation>
    <scope>NUCLEOTIDE SEQUENCE [LARGE SCALE GENOMIC DNA]</scope>
</reference>